<proteinExistence type="predicted"/>
<comment type="caution">
    <text evidence="2">The sequence shown here is derived from an EMBL/GenBank/DDBJ whole genome shotgun (WGS) entry which is preliminary data.</text>
</comment>
<dbReference type="Proteomes" id="UP000216446">
    <property type="component" value="Unassembled WGS sequence"/>
</dbReference>
<evidence type="ECO:0008006" key="4">
    <source>
        <dbReference type="Google" id="ProtNLM"/>
    </source>
</evidence>
<dbReference type="RefSeq" id="WP_094551514.1">
    <property type="nucleotide sequence ID" value="NZ_MQWB01000010.1"/>
</dbReference>
<evidence type="ECO:0000313" key="2">
    <source>
        <dbReference type="EMBL" id="OZC01415.1"/>
    </source>
</evidence>
<reference evidence="2 3" key="1">
    <citation type="submission" date="2016-11" db="EMBL/GenBank/DDBJ databases">
        <title>Study of marine rhodopsin-containing bacteria.</title>
        <authorList>
            <person name="Yoshizawa S."/>
            <person name="Kumagai Y."/>
            <person name="Kogure K."/>
        </authorList>
    </citation>
    <scope>NUCLEOTIDE SEQUENCE [LARGE SCALE GENOMIC DNA]</scope>
    <source>
        <strain evidence="2 3">SG-29</strain>
    </source>
</reference>
<feature type="transmembrane region" description="Helical" evidence="1">
    <location>
        <begin position="6"/>
        <end position="25"/>
    </location>
</feature>
<keyword evidence="1" id="KW-1133">Transmembrane helix</keyword>
<name>A0A259TUH1_9BACT</name>
<gene>
    <name evidence="2" type="ORF">BSZ36_17170</name>
</gene>
<dbReference type="OrthoDB" id="1496246at2"/>
<dbReference type="EMBL" id="MQWB01000010">
    <property type="protein sequence ID" value="OZC01415.1"/>
    <property type="molecule type" value="Genomic_DNA"/>
</dbReference>
<protein>
    <recommendedName>
        <fullName evidence="4">Cytochrome oxidase maturation protein, cbb3-type</fullName>
    </recommendedName>
</protein>
<accession>A0A259TUH1</accession>
<evidence type="ECO:0000256" key="1">
    <source>
        <dbReference type="SAM" id="Phobius"/>
    </source>
</evidence>
<organism evidence="2 3">
    <name type="scientific">Rubricoccus marinus</name>
    <dbReference type="NCBI Taxonomy" id="716817"/>
    <lineage>
        <taxon>Bacteria</taxon>
        <taxon>Pseudomonadati</taxon>
        <taxon>Rhodothermota</taxon>
        <taxon>Rhodothermia</taxon>
        <taxon>Rhodothermales</taxon>
        <taxon>Rubricoccaceae</taxon>
        <taxon>Rubricoccus</taxon>
    </lineage>
</organism>
<keyword evidence="3" id="KW-1185">Reference proteome</keyword>
<sequence>MSYLPLLTLLLVLVVGGATTLLILFRADRAGHFRGLAAGATVLFDEDEPLGVPQDQLYAPDASLPDHE</sequence>
<keyword evidence="1" id="KW-0472">Membrane</keyword>
<evidence type="ECO:0000313" key="3">
    <source>
        <dbReference type="Proteomes" id="UP000216446"/>
    </source>
</evidence>
<keyword evidence="1" id="KW-0812">Transmembrane</keyword>
<dbReference type="InParanoid" id="A0A259TUH1"/>
<dbReference type="AlphaFoldDB" id="A0A259TUH1"/>